<dbReference type="EMBL" id="KK852630">
    <property type="protein sequence ID" value="KDR19863.1"/>
    <property type="molecule type" value="Genomic_DNA"/>
</dbReference>
<dbReference type="Proteomes" id="UP000027135">
    <property type="component" value="Unassembled WGS sequence"/>
</dbReference>
<keyword evidence="3" id="KW-1185">Reference proteome</keyword>
<proteinExistence type="predicted"/>
<reference evidence="2 3" key="1">
    <citation type="journal article" date="2014" name="Nat. Commun.">
        <title>Molecular traces of alternative social organization in a termite genome.</title>
        <authorList>
            <person name="Terrapon N."/>
            <person name="Li C."/>
            <person name="Robertson H.M."/>
            <person name="Ji L."/>
            <person name="Meng X."/>
            <person name="Booth W."/>
            <person name="Chen Z."/>
            <person name="Childers C.P."/>
            <person name="Glastad K.M."/>
            <person name="Gokhale K."/>
            <person name="Gowin J."/>
            <person name="Gronenberg W."/>
            <person name="Hermansen R.A."/>
            <person name="Hu H."/>
            <person name="Hunt B.G."/>
            <person name="Huylmans A.K."/>
            <person name="Khalil S.M."/>
            <person name="Mitchell R.D."/>
            <person name="Munoz-Torres M.C."/>
            <person name="Mustard J.A."/>
            <person name="Pan H."/>
            <person name="Reese J.T."/>
            <person name="Scharf M.E."/>
            <person name="Sun F."/>
            <person name="Vogel H."/>
            <person name="Xiao J."/>
            <person name="Yang W."/>
            <person name="Yang Z."/>
            <person name="Yang Z."/>
            <person name="Zhou J."/>
            <person name="Zhu J."/>
            <person name="Brent C.S."/>
            <person name="Elsik C.G."/>
            <person name="Goodisman M.A."/>
            <person name="Liberles D.A."/>
            <person name="Roe R.M."/>
            <person name="Vargo E.L."/>
            <person name="Vilcinskas A."/>
            <person name="Wang J."/>
            <person name="Bornberg-Bauer E."/>
            <person name="Korb J."/>
            <person name="Zhang G."/>
            <person name="Liebig J."/>
        </authorList>
    </citation>
    <scope>NUCLEOTIDE SEQUENCE [LARGE SCALE GENOMIC DNA]</scope>
    <source>
        <tissue evidence="2">Whole organism</tissue>
    </source>
</reference>
<dbReference type="AlphaFoldDB" id="A0A067RHR7"/>
<evidence type="ECO:0000313" key="2">
    <source>
        <dbReference type="EMBL" id="KDR19863.1"/>
    </source>
</evidence>
<dbReference type="InParanoid" id="A0A067RHR7"/>
<evidence type="ECO:0000256" key="1">
    <source>
        <dbReference type="SAM" id="Phobius"/>
    </source>
</evidence>
<evidence type="ECO:0000313" key="3">
    <source>
        <dbReference type="Proteomes" id="UP000027135"/>
    </source>
</evidence>
<keyword evidence="1" id="KW-0472">Membrane</keyword>
<gene>
    <name evidence="2" type="ORF">L798_05111</name>
</gene>
<feature type="transmembrane region" description="Helical" evidence="1">
    <location>
        <begin position="55"/>
        <end position="76"/>
    </location>
</feature>
<accession>A0A067RHR7</accession>
<organism evidence="2 3">
    <name type="scientific">Zootermopsis nevadensis</name>
    <name type="common">Dampwood termite</name>
    <dbReference type="NCBI Taxonomy" id="136037"/>
    <lineage>
        <taxon>Eukaryota</taxon>
        <taxon>Metazoa</taxon>
        <taxon>Ecdysozoa</taxon>
        <taxon>Arthropoda</taxon>
        <taxon>Hexapoda</taxon>
        <taxon>Insecta</taxon>
        <taxon>Pterygota</taxon>
        <taxon>Neoptera</taxon>
        <taxon>Polyneoptera</taxon>
        <taxon>Dictyoptera</taxon>
        <taxon>Blattodea</taxon>
        <taxon>Blattoidea</taxon>
        <taxon>Termitoidae</taxon>
        <taxon>Termopsidae</taxon>
        <taxon>Zootermopsis</taxon>
    </lineage>
</organism>
<sequence>MNFRNSEVSTLSLGRNILPGNLLSHSLTDTFTYFYARRRKAEDSELQGNNNSPNIIPPSLFVNVILILLSFPMVLIPPQFRRIYNLPGPKRISYNASLYKSRTSLAGDSQTRADFQNIRQSTPAFIFSLTASALPRRPDDLHVTALPFVQDRFRSRRSISGRLRGPTCHRR</sequence>
<keyword evidence="1" id="KW-1133">Transmembrane helix</keyword>
<keyword evidence="1" id="KW-0812">Transmembrane</keyword>
<protein>
    <submittedName>
        <fullName evidence="2">Uncharacterized protein</fullName>
    </submittedName>
</protein>
<name>A0A067RHR7_ZOONE</name>